<sequence length="293" mass="32241">MDNLRSLSLPSFGTHVSPGRDGQTNVVPLRFPFLIDDDDDGASPPTSLPATPTHPRLLSAPTTPSQSFLFSMPPLSPLPPTPTQTQDTFTHTGATLLPNLTTLQDPPHLIIFLVLSRPLIDLSITISALIHGEFRPTTTLESLPPSIRRLCFTFKSVGKRTQEKTLRSAIVREREARNAAQVETAKEELDERLPLPKRARTQSTLSTIGHSDHSMVVSERACAAHLANACPALQSVVFSNGVQWRRPSSSLPLSRLSPCLPFDDLFVKKIDRNVPPPPPLRKVVPLAEQRFLK</sequence>
<dbReference type="AlphaFoldDB" id="A0A2H3CS38"/>
<evidence type="ECO:0000313" key="2">
    <source>
        <dbReference type="EMBL" id="PBK85855.1"/>
    </source>
</evidence>
<dbReference type="Proteomes" id="UP000217790">
    <property type="component" value="Unassembled WGS sequence"/>
</dbReference>
<proteinExistence type="predicted"/>
<protein>
    <submittedName>
        <fullName evidence="2">Uncharacterized protein</fullName>
    </submittedName>
</protein>
<keyword evidence="3" id="KW-1185">Reference proteome</keyword>
<feature type="region of interest" description="Disordered" evidence="1">
    <location>
        <begin position="1"/>
        <end position="23"/>
    </location>
</feature>
<dbReference type="OrthoDB" id="3259156at2759"/>
<evidence type="ECO:0000256" key="1">
    <source>
        <dbReference type="SAM" id="MobiDB-lite"/>
    </source>
</evidence>
<gene>
    <name evidence="2" type="ORF">ARMGADRAFT_1169341</name>
</gene>
<organism evidence="2 3">
    <name type="scientific">Armillaria gallica</name>
    <name type="common">Bulbous honey fungus</name>
    <name type="synonym">Armillaria bulbosa</name>
    <dbReference type="NCBI Taxonomy" id="47427"/>
    <lineage>
        <taxon>Eukaryota</taxon>
        <taxon>Fungi</taxon>
        <taxon>Dikarya</taxon>
        <taxon>Basidiomycota</taxon>
        <taxon>Agaricomycotina</taxon>
        <taxon>Agaricomycetes</taxon>
        <taxon>Agaricomycetidae</taxon>
        <taxon>Agaricales</taxon>
        <taxon>Marasmiineae</taxon>
        <taxon>Physalacriaceae</taxon>
        <taxon>Armillaria</taxon>
    </lineage>
</organism>
<reference evidence="3" key="1">
    <citation type="journal article" date="2017" name="Nat. Ecol. Evol.">
        <title>Genome expansion and lineage-specific genetic innovations in the forest pathogenic fungi Armillaria.</title>
        <authorList>
            <person name="Sipos G."/>
            <person name="Prasanna A.N."/>
            <person name="Walter M.C."/>
            <person name="O'Connor E."/>
            <person name="Balint B."/>
            <person name="Krizsan K."/>
            <person name="Kiss B."/>
            <person name="Hess J."/>
            <person name="Varga T."/>
            <person name="Slot J."/>
            <person name="Riley R."/>
            <person name="Boka B."/>
            <person name="Rigling D."/>
            <person name="Barry K."/>
            <person name="Lee J."/>
            <person name="Mihaltcheva S."/>
            <person name="LaButti K."/>
            <person name="Lipzen A."/>
            <person name="Waldron R."/>
            <person name="Moloney N.M."/>
            <person name="Sperisen C."/>
            <person name="Kredics L."/>
            <person name="Vagvoelgyi C."/>
            <person name="Patrignani A."/>
            <person name="Fitzpatrick D."/>
            <person name="Nagy I."/>
            <person name="Doyle S."/>
            <person name="Anderson J.B."/>
            <person name="Grigoriev I.V."/>
            <person name="Gueldener U."/>
            <person name="Muensterkoetter M."/>
            <person name="Nagy L.G."/>
        </authorList>
    </citation>
    <scope>NUCLEOTIDE SEQUENCE [LARGE SCALE GENOMIC DNA]</scope>
    <source>
        <strain evidence="3">Ar21-2</strain>
    </source>
</reference>
<feature type="region of interest" description="Disordered" evidence="1">
    <location>
        <begin position="38"/>
        <end position="63"/>
    </location>
</feature>
<feature type="compositionally biased region" description="Polar residues" evidence="1">
    <location>
        <begin position="1"/>
        <end position="11"/>
    </location>
</feature>
<accession>A0A2H3CS38</accession>
<dbReference type="EMBL" id="KZ293688">
    <property type="protein sequence ID" value="PBK85855.1"/>
    <property type="molecule type" value="Genomic_DNA"/>
</dbReference>
<name>A0A2H3CS38_ARMGA</name>
<feature type="compositionally biased region" description="Low complexity" evidence="1">
    <location>
        <begin position="42"/>
        <end position="55"/>
    </location>
</feature>
<dbReference type="InParanoid" id="A0A2H3CS38"/>
<evidence type="ECO:0000313" key="3">
    <source>
        <dbReference type="Proteomes" id="UP000217790"/>
    </source>
</evidence>
<dbReference type="STRING" id="47427.A0A2H3CS38"/>